<accession>A0A8J5S7P1</accession>
<name>A0A8J5S7P1_ZIZPA</name>
<sequence>MHGSSAVAAMTAPVPYSTHRLPASPPCALQSTKYPCSCSCYQWHLICITSYDKQEYQCTMLPKGLEAIYSSIYNYDHDIRSTSNDFH</sequence>
<evidence type="ECO:0000313" key="1">
    <source>
        <dbReference type="EMBL" id="KAG8069965.1"/>
    </source>
</evidence>
<proteinExistence type="predicted"/>
<reference evidence="1" key="1">
    <citation type="journal article" date="2021" name="bioRxiv">
        <title>Whole Genome Assembly and Annotation of Northern Wild Rice, Zizania palustris L., Supports a Whole Genome Duplication in the Zizania Genus.</title>
        <authorList>
            <person name="Haas M."/>
            <person name="Kono T."/>
            <person name="Macchietto M."/>
            <person name="Millas R."/>
            <person name="McGilp L."/>
            <person name="Shao M."/>
            <person name="Duquette J."/>
            <person name="Hirsch C.N."/>
            <person name="Kimball J."/>
        </authorList>
    </citation>
    <scope>NUCLEOTIDE SEQUENCE</scope>
    <source>
        <tissue evidence="1">Fresh leaf tissue</tissue>
    </source>
</reference>
<reference evidence="1" key="2">
    <citation type="submission" date="2021-02" db="EMBL/GenBank/DDBJ databases">
        <authorList>
            <person name="Kimball J.A."/>
            <person name="Haas M.W."/>
            <person name="Macchietto M."/>
            <person name="Kono T."/>
            <person name="Duquette J."/>
            <person name="Shao M."/>
        </authorList>
    </citation>
    <scope>NUCLEOTIDE SEQUENCE</scope>
    <source>
        <tissue evidence="1">Fresh leaf tissue</tissue>
    </source>
</reference>
<dbReference type="EMBL" id="JAAALK010000283">
    <property type="protein sequence ID" value="KAG8069965.1"/>
    <property type="molecule type" value="Genomic_DNA"/>
</dbReference>
<dbReference type="AlphaFoldDB" id="A0A8J5S7P1"/>
<keyword evidence="2" id="KW-1185">Reference proteome</keyword>
<gene>
    <name evidence="1" type="ORF">GUJ93_ZPchr0006g44615</name>
</gene>
<organism evidence="1 2">
    <name type="scientific">Zizania palustris</name>
    <name type="common">Northern wild rice</name>
    <dbReference type="NCBI Taxonomy" id="103762"/>
    <lineage>
        <taxon>Eukaryota</taxon>
        <taxon>Viridiplantae</taxon>
        <taxon>Streptophyta</taxon>
        <taxon>Embryophyta</taxon>
        <taxon>Tracheophyta</taxon>
        <taxon>Spermatophyta</taxon>
        <taxon>Magnoliopsida</taxon>
        <taxon>Liliopsida</taxon>
        <taxon>Poales</taxon>
        <taxon>Poaceae</taxon>
        <taxon>BOP clade</taxon>
        <taxon>Oryzoideae</taxon>
        <taxon>Oryzeae</taxon>
        <taxon>Zizaniinae</taxon>
        <taxon>Zizania</taxon>
    </lineage>
</organism>
<comment type="caution">
    <text evidence="1">The sequence shown here is derived from an EMBL/GenBank/DDBJ whole genome shotgun (WGS) entry which is preliminary data.</text>
</comment>
<protein>
    <submittedName>
        <fullName evidence="1">Uncharacterized protein</fullName>
    </submittedName>
</protein>
<evidence type="ECO:0000313" key="2">
    <source>
        <dbReference type="Proteomes" id="UP000729402"/>
    </source>
</evidence>
<dbReference type="Proteomes" id="UP000729402">
    <property type="component" value="Unassembled WGS sequence"/>
</dbReference>